<evidence type="ECO:0000256" key="1">
    <source>
        <dbReference type="ARBA" id="ARBA00022785"/>
    </source>
</evidence>
<reference evidence="2 3" key="1">
    <citation type="submission" date="2019-09" db="EMBL/GenBank/DDBJ databases">
        <title>Reversal of blaTEM antimicrobial resistance by CRISPR-Cas9 in clinical E. coli and other Enterobacteriaceae strains.</title>
        <authorList>
            <person name="Tagliaferri T."/>
            <person name="Guimaraes N."/>
            <person name="Pereira M."/>
            <person name="Felicori L."/>
            <person name="Horz H.-P."/>
            <person name="Santos S."/>
            <person name="Mendes T."/>
        </authorList>
    </citation>
    <scope>NUCLEOTIDE SEQUENCE [LARGE SCALE GENOMIC DNA]</scope>
    <source>
        <strain evidence="2 3">E2_blaTEM_MG</strain>
    </source>
</reference>
<protein>
    <submittedName>
        <fullName evidence="2">7-cyano-7-deazaguanine synthase QueC</fullName>
    </submittedName>
</protein>
<dbReference type="InterPro" id="IPR014729">
    <property type="entry name" value="Rossmann-like_a/b/a_fold"/>
</dbReference>
<sequence length="41" mass="4593">MKRAVVVFSGGQDSTTCLVQPLPRDDEAQCVTVDYDQRHRA</sequence>
<dbReference type="InterPro" id="IPR018317">
    <property type="entry name" value="QueC"/>
</dbReference>
<feature type="non-terminal residue" evidence="2">
    <location>
        <position position="41"/>
    </location>
</feature>
<dbReference type="Pfam" id="PF06508">
    <property type="entry name" value="QueC"/>
    <property type="match status" value="1"/>
</dbReference>
<evidence type="ECO:0000313" key="3">
    <source>
        <dbReference type="Proteomes" id="UP000476281"/>
    </source>
</evidence>
<gene>
    <name evidence="2" type="ORF">F9C29_22495</name>
</gene>
<comment type="caution">
    <text evidence="2">The sequence shown here is derived from an EMBL/GenBank/DDBJ whole genome shotgun (WGS) entry which is preliminary data.</text>
</comment>
<dbReference type="SUPFAM" id="SSF52402">
    <property type="entry name" value="Adenine nucleotide alpha hydrolases-like"/>
    <property type="match status" value="1"/>
</dbReference>
<dbReference type="Proteomes" id="UP000476281">
    <property type="component" value="Unassembled WGS sequence"/>
</dbReference>
<dbReference type="AlphaFoldDB" id="A0A6L3XRI8"/>
<proteinExistence type="predicted"/>
<dbReference type="EMBL" id="WBSZ01001038">
    <property type="protein sequence ID" value="KAB2506873.1"/>
    <property type="molecule type" value="Genomic_DNA"/>
</dbReference>
<keyword evidence="1" id="KW-0671">Queuosine biosynthesis</keyword>
<evidence type="ECO:0000313" key="2">
    <source>
        <dbReference type="EMBL" id="KAB2506873.1"/>
    </source>
</evidence>
<dbReference type="Gene3D" id="3.40.50.620">
    <property type="entry name" value="HUPs"/>
    <property type="match status" value="1"/>
</dbReference>
<organism evidence="2 3">
    <name type="scientific">Enterobacter hormaechei</name>
    <dbReference type="NCBI Taxonomy" id="158836"/>
    <lineage>
        <taxon>Bacteria</taxon>
        <taxon>Pseudomonadati</taxon>
        <taxon>Pseudomonadota</taxon>
        <taxon>Gammaproteobacteria</taxon>
        <taxon>Enterobacterales</taxon>
        <taxon>Enterobacteriaceae</taxon>
        <taxon>Enterobacter</taxon>
        <taxon>Enterobacter cloacae complex</taxon>
    </lineage>
</organism>
<dbReference type="GO" id="GO:0008616">
    <property type="term" value="P:tRNA queuosine(34) biosynthetic process"/>
    <property type="evidence" value="ECO:0007669"/>
    <property type="project" value="UniProtKB-KW"/>
</dbReference>
<accession>A0A6L3XRI8</accession>
<name>A0A6L3XRI8_9ENTR</name>